<dbReference type="EMBL" id="WTYV01000005">
    <property type="protein sequence ID" value="MXO72623.1"/>
    <property type="molecule type" value="Genomic_DNA"/>
</dbReference>
<dbReference type="Pfam" id="PF07995">
    <property type="entry name" value="GSDH"/>
    <property type="match status" value="1"/>
</dbReference>
<dbReference type="AlphaFoldDB" id="A0A844Z458"/>
<gene>
    <name evidence="3" type="ORF">GRI99_13405</name>
</gene>
<reference evidence="3 4" key="1">
    <citation type="submission" date="2019-12" db="EMBL/GenBank/DDBJ databases">
        <title>Genomic-based taxomic classification of the family Erythrobacteraceae.</title>
        <authorList>
            <person name="Xu L."/>
        </authorList>
    </citation>
    <scope>NUCLEOTIDE SEQUENCE [LARGE SCALE GENOMIC DNA]</scope>
    <source>
        <strain evidence="3 4">M0322</strain>
    </source>
</reference>
<dbReference type="PANTHER" id="PTHR19328:SF75">
    <property type="entry name" value="ALDOSE SUGAR DEHYDROGENASE YLII"/>
    <property type="match status" value="1"/>
</dbReference>
<dbReference type="OrthoDB" id="9770043at2"/>
<dbReference type="InterPro" id="IPR011042">
    <property type="entry name" value="6-blade_b-propeller_TolB-like"/>
</dbReference>
<dbReference type="PROSITE" id="PS51257">
    <property type="entry name" value="PROKAR_LIPOPROTEIN"/>
    <property type="match status" value="1"/>
</dbReference>
<dbReference type="SUPFAM" id="SSF50952">
    <property type="entry name" value="Soluble quinoprotein glucose dehydrogenase"/>
    <property type="match status" value="1"/>
</dbReference>
<evidence type="ECO:0000313" key="4">
    <source>
        <dbReference type="Proteomes" id="UP000466966"/>
    </source>
</evidence>
<feature type="chain" id="PRO_5032623583" evidence="1">
    <location>
        <begin position="25"/>
        <end position="396"/>
    </location>
</feature>
<evidence type="ECO:0000256" key="1">
    <source>
        <dbReference type="SAM" id="SignalP"/>
    </source>
</evidence>
<proteinExistence type="predicted"/>
<name>A0A844Z458_9SPHN</name>
<keyword evidence="4" id="KW-1185">Reference proteome</keyword>
<sequence length="396" mass="41509">MRLRILLSTLLPGSLLAASCSAFAAGDSPAPIAAGGTPVELEAGSPFTARAVLNLNEGWSVAVEPGTGNLLVTEKGGTAKYFNPATGDAWEVSGLPAVAYGGQGGLGDVIFAPDYAASRTIYLSWAQAAGEGENAPRRAVAARGQLACAAGACQINDLTEIWRQEPAVASGGHFSHKLMFSPDGRYLFIGSGERMQADPAQDLANNLGKVLRLNPDGTPAAGNPFADRGGVAAQIWSYGHRNLQLAFAPDGRLWELEHGPRGGDEINLVEPGNNYGWPVRSNGNNYNGTDIPDHTADDGFTKPVIFWDPVIAPGDLLIYHGSMFPQFRGQALIAAMSSVNAVVQVQLPAPGEAAATEVARHGFPTRLRDIAEAADGSLWVVEDGPRGRLLHVTAAQ</sequence>
<dbReference type="Proteomes" id="UP000466966">
    <property type="component" value="Unassembled WGS sequence"/>
</dbReference>
<organism evidence="3 4">
    <name type="scientific">Alteraurantiacibacter buctensis</name>
    <dbReference type="NCBI Taxonomy" id="1503981"/>
    <lineage>
        <taxon>Bacteria</taxon>
        <taxon>Pseudomonadati</taxon>
        <taxon>Pseudomonadota</taxon>
        <taxon>Alphaproteobacteria</taxon>
        <taxon>Sphingomonadales</taxon>
        <taxon>Erythrobacteraceae</taxon>
        <taxon>Alteraurantiacibacter</taxon>
    </lineage>
</organism>
<comment type="caution">
    <text evidence="3">The sequence shown here is derived from an EMBL/GenBank/DDBJ whole genome shotgun (WGS) entry which is preliminary data.</text>
</comment>
<dbReference type="RefSeq" id="WP_160772539.1">
    <property type="nucleotide sequence ID" value="NZ_WTYV01000005.1"/>
</dbReference>
<dbReference type="PANTHER" id="PTHR19328">
    <property type="entry name" value="HEDGEHOG-INTERACTING PROTEIN"/>
    <property type="match status" value="1"/>
</dbReference>
<feature type="signal peptide" evidence="1">
    <location>
        <begin position="1"/>
        <end position="24"/>
    </location>
</feature>
<feature type="domain" description="Glucose/Sorbosone dehydrogenase" evidence="2">
    <location>
        <begin position="55"/>
        <end position="390"/>
    </location>
</feature>
<accession>A0A844Z458</accession>
<protein>
    <submittedName>
        <fullName evidence="3">PQQ-dependent sugar dehydrogenase</fullName>
    </submittedName>
</protein>
<dbReference type="InterPro" id="IPR011041">
    <property type="entry name" value="Quinoprot_gluc/sorb_DH_b-prop"/>
</dbReference>
<dbReference type="Gene3D" id="2.120.10.30">
    <property type="entry name" value="TolB, C-terminal domain"/>
    <property type="match status" value="1"/>
</dbReference>
<evidence type="ECO:0000259" key="2">
    <source>
        <dbReference type="Pfam" id="PF07995"/>
    </source>
</evidence>
<keyword evidence="1" id="KW-0732">Signal</keyword>
<dbReference type="InterPro" id="IPR012938">
    <property type="entry name" value="Glc/Sorbosone_DH"/>
</dbReference>
<evidence type="ECO:0000313" key="3">
    <source>
        <dbReference type="EMBL" id="MXO72623.1"/>
    </source>
</evidence>